<feature type="domain" description="Dynamin N-terminal" evidence="2">
    <location>
        <begin position="50"/>
        <end position="197"/>
    </location>
</feature>
<keyword evidence="1" id="KW-1133">Transmembrane helix</keyword>
<keyword evidence="3" id="KW-0251">Elongation factor</keyword>
<dbReference type="EMBL" id="CAXDID020000161">
    <property type="protein sequence ID" value="CAL6044827.1"/>
    <property type="molecule type" value="Genomic_DNA"/>
</dbReference>
<reference evidence="3" key="1">
    <citation type="submission" date="2023-06" db="EMBL/GenBank/DDBJ databases">
        <authorList>
            <person name="Kurt Z."/>
        </authorList>
    </citation>
    <scope>NUCLEOTIDE SEQUENCE</scope>
</reference>
<dbReference type="InterPro" id="IPR045063">
    <property type="entry name" value="Dynamin_N"/>
</dbReference>
<dbReference type="SUPFAM" id="SSF52540">
    <property type="entry name" value="P-loop containing nucleoside triphosphate hydrolases"/>
    <property type="match status" value="1"/>
</dbReference>
<evidence type="ECO:0000313" key="4">
    <source>
        <dbReference type="EMBL" id="CAL6044827.1"/>
    </source>
</evidence>
<dbReference type="EMBL" id="CATOUU010001119">
    <property type="protein sequence ID" value="CAI9973266.1"/>
    <property type="molecule type" value="Genomic_DNA"/>
</dbReference>
<reference evidence="4 5" key="2">
    <citation type="submission" date="2024-07" db="EMBL/GenBank/DDBJ databases">
        <authorList>
            <person name="Akdeniz Z."/>
        </authorList>
    </citation>
    <scope>NUCLEOTIDE SEQUENCE [LARGE SCALE GENOMIC DNA]</scope>
</reference>
<evidence type="ECO:0000259" key="2">
    <source>
        <dbReference type="Pfam" id="PF00350"/>
    </source>
</evidence>
<comment type="caution">
    <text evidence="3">The sequence shown here is derived from an EMBL/GenBank/DDBJ whole genome shotgun (WGS) entry which is preliminary data.</text>
</comment>
<keyword evidence="1" id="KW-0472">Membrane</keyword>
<evidence type="ECO:0000313" key="3">
    <source>
        <dbReference type="EMBL" id="CAI9973266.1"/>
    </source>
</evidence>
<dbReference type="Gene3D" id="3.40.50.300">
    <property type="entry name" value="P-loop containing nucleotide triphosphate hydrolases"/>
    <property type="match status" value="1"/>
</dbReference>
<name>A0AA86RFN2_9EUKA</name>
<proteinExistence type="predicted"/>
<dbReference type="Proteomes" id="UP001642409">
    <property type="component" value="Unassembled WGS sequence"/>
</dbReference>
<gene>
    <name evidence="4" type="ORF">HINF_LOCUS40747</name>
    <name evidence="3" type="ORF">HINF_LOCUS60911</name>
</gene>
<keyword evidence="1 3" id="KW-0812">Transmembrane</keyword>
<keyword evidence="5" id="KW-1185">Reference proteome</keyword>
<dbReference type="InterPro" id="IPR027417">
    <property type="entry name" value="P-loop_NTPase"/>
</dbReference>
<keyword evidence="3" id="KW-0648">Protein biosynthesis</keyword>
<dbReference type="GO" id="GO:0003746">
    <property type="term" value="F:translation elongation factor activity"/>
    <property type="evidence" value="ECO:0007669"/>
    <property type="project" value="UniProtKB-KW"/>
</dbReference>
<accession>A0AA86RFN2</accession>
<dbReference type="AlphaFoldDB" id="A0AA86RFN2"/>
<dbReference type="Pfam" id="PF00350">
    <property type="entry name" value="Dynamin_N"/>
    <property type="match status" value="1"/>
</dbReference>
<evidence type="ECO:0000313" key="5">
    <source>
        <dbReference type="Proteomes" id="UP001642409"/>
    </source>
</evidence>
<feature type="transmembrane region" description="Helical" evidence="1">
    <location>
        <begin position="423"/>
        <end position="442"/>
    </location>
</feature>
<feature type="transmembrane region" description="Helical" evidence="1">
    <location>
        <begin position="379"/>
        <end position="402"/>
    </location>
</feature>
<protein>
    <submittedName>
        <fullName evidence="3">Elongation factor Tu GTP binding and transmembrane domain-containing protein</fullName>
    </submittedName>
    <submittedName>
        <fullName evidence="4">Elongation_factor Tu GTP binding and transmembrane domain-containing protein</fullName>
    </submittedName>
</protein>
<evidence type="ECO:0000256" key="1">
    <source>
        <dbReference type="SAM" id="Phobius"/>
    </source>
</evidence>
<organism evidence="3">
    <name type="scientific">Hexamita inflata</name>
    <dbReference type="NCBI Taxonomy" id="28002"/>
    <lineage>
        <taxon>Eukaryota</taxon>
        <taxon>Metamonada</taxon>
        <taxon>Diplomonadida</taxon>
        <taxon>Hexamitidae</taxon>
        <taxon>Hexamitinae</taxon>
        <taxon>Hexamita</taxon>
    </lineage>
</organism>
<sequence length="473" mass="53574">MTDTSATTADLTAMSYIQCAISSLYQDFLVPASTITSTPLPFVPNRKFSVLVLGASSLGKSSFINHFIKTPILKTGKSQTTEQLTFILPGQLRQSLNYANGKHLFPELAQTFDKYCPEYCDQALVEIFSSMNQQLEFSAMFKSMTETFGADIDSPPSPFLFIDSPGLTSETPKSVIKCLEVLALQVDAVMLFVDQYSPPHTFNFIQYIQQAKLEPKLYIVKPKLDELDSANDIIQSLSELSQLIARQTTNTFKLYTIALPQFALSQKQKMNEDFRKQMKLQELQNPVQKTLLQSTYIDNSMLTEDIRNYNKEITEPPVCLGYYLNQINAVESRIYTMMNDAFQKAISSFNNDTQEIYEKLTQLKAEQNQIQSENRKKRVLGAGIFAIAVYIVLMLMLQIIGLKNNQTVNQIFMVNIAQMKDKMFRLALLAAVGFLVLIGYFVESSVKHIDSAEVNNMIKQFDEQLMDKIGVWA</sequence>